<dbReference type="Pfam" id="PF05719">
    <property type="entry name" value="GPP34"/>
    <property type="match status" value="2"/>
</dbReference>
<dbReference type="Gene3D" id="1.10.3630.10">
    <property type="entry name" value="yeast vps74-n-term truncation variant domain like"/>
    <property type="match status" value="1"/>
</dbReference>
<keyword evidence="3" id="KW-0446">Lipid-binding</keyword>
<comment type="caution">
    <text evidence="5">The sequence shown here is derived from an EMBL/GenBank/DDBJ whole genome shotgun (WGS) entry which is preliminary data.</text>
</comment>
<comment type="subcellular location">
    <subcellularLocation>
        <location evidence="1">Golgi apparatus membrane</location>
        <topology evidence="1">Peripheral membrane protein</topology>
        <orientation evidence="1">Cytoplasmic side</orientation>
    </subcellularLocation>
</comment>
<gene>
    <name evidence="5" type="ORF">Adu01nite_47360</name>
</gene>
<evidence type="ECO:0000313" key="6">
    <source>
        <dbReference type="Proteomes" id="UP000637628"/>
    </source>
</evidence>
<keyword evidence="2" id="KW-0333">Golgi apparatus</keyword>
<evidence type="ECO:0000256" key="2">
    <source>
        <dbReference type="ARBA" id="ARBA00023034"/>
    </source>
</evidence>
<accession>A0ABQ3Z0N2</accession>
<organism evidence="5 6">
    <name type="scientific">Paractinoplanes durhamensis</name>
    <dbReference type="NCBI Taxonomy" id="113563"/>
    <lineage>
        <taxon>Bacteria</taxon>
        <taxon>Bacillati</taxon>
        <taxon>Actinomycetota</taxon>
        <taxon>Actinomycetes</taxon>
        <taxon>Micromonosporales</taxon>
        <taxon>Micromonosporaceae</taxon>
        <taxon>Paractinoplanes</taxon>
    </lineage>
</organism>
<dbReference type="InterPro" id="IPR008628">
    <property type="entry name" value="GPP34-like"/>
</dbReference>
<dbReference type="RefSeq" id="WP_203729247.1">
    <property type="nucleotide sequence ID" value="NZ_BAAATX010000006.1"/>
</dbReference>
<dbReference type="InterPro" id="IPR038261">
    <property type="entry name" value="GPP34-like_sf"/>
</dbReference>
<evidence type="ECO:0000256" key="3">
    <source>
        <dbReference type="ARBA" id="ARBA00023121"/>
    </source>
</evidence>
<protein>
    <recommendedName>
        <fullName evidence="7">Golgi phosphoprotein 3</fullName>
    </recommendedName>
</protein>
<reference evidence="5 6" key="1">
    <citation type="submission" date="2021-01" db="EMBL/GenBank/DDBJ databases">
        <title>Whole genome shotgun sequence of Actinoplanes durhamensis NBRC 14914.</title>
        <authorList>
            <person name="Komaki H."/>
            <person name="Tamura T."/>
        </authorList>
    </citation>
    <scope>NUCLEOTIDE SEQUENCE [LARGE SCALE GENOMIC DNA]</scope>
    <source>
        <strain evidence="5 6">NBRC 14914</strain>
    </source>
</reference>
<name>A0ABQ3Z0N2_9ACTN</name>
<evidence type="ECO:0000313" key="5">
    <source>
        <dbReference type="EMBL" id="GIE03386.1"/>
    </source>
</evidence>
<proteinExistence type="predicted"/>
<evidence type="ECO:0008006" key="7">
    <source>
        <dbReference type="Google" id="ProtNLM"/>
    </source>
</evidence>
<keyword evidence="4" id="KW-0472">Membrane</keyword>
<evidence type="ECO:0000256" key="1">
    <source>
        <dbReference type="ARBA" id="ARBA00004255"/>
    </source>
</evidence>
<dbReference type="EMBL" id="BOML01000038">
    <property type="protein sequence ID" value="GIE03386.1"/>
    <property type="molecule type" value="Genomic_DNA"/>
</dbReference>
<evidence type="ECO:0000256" key="4">
    <source>
        <dbReference type="ARBA" id="ARBA00023136"/>
    </source>
</evidence>
<keyword evidence="6" id="KW-1185">Reference proteome</keyword>
<dbReference type="Proteomes" id="UP000637628">
    <property type="component" value="Unassembled WGS sequence"/>
</dbReference>
<sequence length="268" mass="29456">MSARLADELWLAAYDSVSGKPSIGVWPLGVGLAAGLLAELIRTEAVELWEGELFRKAPLCGDPALDPLLVKMEAEERDWSPVPSMQVAAEVGWGYPPSHGQKWPSVVSERRSLRPAAREAWNLRPAEDGSRRRSRGHQVRTWMSYLAYEHRAERLVVDRLARAGLVRREHRRRFFGGAKPRWVPYDSVVAGTPASAISTALQRGLELPDEGLMLAGLLLATGLHHLALATLTPLERAALAEQMSCGLHESMRHLLQAANAAVGEAAMR</sequence>